<evidence type="ECO:0000256" key="12">
    <source>
        <dbReference type="PROSITE-ProRule" id="PRU00091"/>
    </source>
</evidence>
<evidence type="ECO:0000259" key="16">
    <source>
        <dbReference type="PROSITE" id="PS50178"/>
    </source>
</evidence>
<evidence type="ECO:0000256" key="14">
    <source>
        <dbReference type="RuleBase" id="RU000304"/>
    </source>
</evidence>
<dbReference type="SMART" id="SM00220">
    <property type="entry name" value="S_TKc"/>
    <property type="match status" value="1"/>
</dbReference>
<reference evidence="17 18" key="1">
    <citation type="journal article" date="2013" name="PLoS ONE">
        <title>Predicting the Proteins of Angomonas deanei, Strigomonas culicis and Their Respective Endosymbionts Reveals New Aspects of the Trypanosomatidae Family.</title>
        <authorList>
            <person name="Motta M.C."/>
            <person name="Martins A.C."/>
            <person name="de Souza S.S."/>
            <person name="Catta-Preta C.M."/>
            <person name="Silva R."/>
            <person name="Klein C.C."/>
            <person name="de Almeida L.G."/>
            <person name="de Lima Cunha O."/>
            <person name="Ciapina L.P."/>
            <person name="Brocchi M."/>
            <person name="Colabardini A.C."/>
            <person name="de Araujo Lima B."/>
            <person name="Machado C.R."/>
            <person name="de Almeida Soares C.M."/>
            <person name="Probst C.M."/>
            <person name="de Menezes C.B."/>
            <person name="Thompson C.E."/>
            <person name="Bartholomeu D.C."/>
            <person name="Gradia D.F."/>
            <person name="Pavoni D.P."/>
            <person name="Grisard E.C."/>
            <person name="Fantinatti-Garboggini F."/>
            <person name="Marchini F.K."/>
            <person name="Rodrigues-Luiz G.F."/>
            <person name="Wagner G."/>
            <person name="Goldman G.H."/>
            <person name="Fietto J.L."/>
            <person name="Elias M.C."/>
            <person name="Goldman M.H."/>
            <person name="Sagot M.F."/>
            <person name="Pereira M."/>
            <person name="Stoco P.H."/>
            <person name="de Mendonca-Neto R.P."/>
            <person name="Teixeira S.M."/>
            <person name="Maciel T.E."/>
            <person name="de Oliveira Mendes T.A."/>
            <person name="Urmenyi T.P."/>
            <person name="de Souza W."/>
            <person name="Schenkman S."/>
            <person name="de Vasconcelos A.T."/>
        </authorList>
    </citation>
    <scope>NUCLEOTIDE SEQUENCE [LARGE SCALE GENOMIC DNA]</scope>
</reference>
<comment type="catalytic activity">
    <reaction evidence="11">
        <text>L-seryl-[protein] + ATP = O-phospho-L-seryl-[protein] + ADP + H(+)</text>
        <dbReference type="Rhea" id="RHEA:17989"/>
        <dbReference type="Rhea" id="RHEA-COMP:9863"/>
        <dbReference type="Rhea" id="RHEA-COMP:11604"/>
        <dbReference type="ChEBI" id="CHEBI:15378"/>
        <dbReference type="ChEBI" id="CHEBI:29999"/>
        <dbReference type="ChEBI" id="CHEBI:30616"/>
        <dbReference type="ChEBI" id="CHEBI:83421"/>
        <dbReference type="ChEBI" id="CHEBI:456216"/>
        <dbReference type="EC" id="2.7.11.1"/>
    </reaction>
</comment>
<dbReference type="Gene3D" id="1.10.510.10">
    <property type="entry name" value="Transferase(Phosphotransferase) domain 1"/>
    <property type="match status" value="1"/>
</dbReference>
<keyword evidence="7 17" id="KW-0418">Kinase</keyword>
<dbReference type="Pfam" id="PF00069">
    <property type="entry name" value="Pkinase"/>
    <property type="match status" value="1"/>
</dbReference>
<protein>
    <recommendedName>
        <fullName evidence="1">non-specific serine/threonine protein kinase</fullName>
        <ecNumber evidence="1">2.7.11.1</ecNumber>
    </recommendedName>
</protein>
<keyword evidence="2 14" id="KW-0723">Serine/threonine-protein kinase</keyword>
<keyword evidence="18" id="KW-1185">Reference proteome</keyword>
<dbReference type="InterPro" id="IPR017455">
    <property type="entry name" value="Znf_FYVE-rel"/>
</dbReference>
<accession>S9UJ54</accession>
<dbReference type="SUPFAM" id="SSF57903">
    <property type="entry name" value="FYVE/PHD zinc finger"/>
    <property type="match status" value="1"/>
</dbReference>
<feature type="domain" description="FYVE-type" evidence="16">
    <location>
        <begin position="321"/>
        <end position="374"/>
    </location>
</feature>
<dbReference type="InterPro" id="IPR000719">
    <property type="entry name" value="Prot_kinase_dom"/>
</dbReference>
<dbReference type="PROSITE" id="PS00107">
    <property type="entry name" value="PROTEIN_KINASE_ATP"/>
    <property type="match status" value="1"/>
</dbReference>
<dbReference type="InterPro" id="IPR008271">
    <property type="entry name" value="Ser/Thr_kinase_AS"/>
</dbReference>
<organism evidence="17 18">
    <name type="scientific">Strigomonas culicis</name>
    <dbReference type="NCBI Taxonomy" id="28005"/>
    <lineage>
        <taxon>Eukaryota</taxon>
        <taxon>Discoba</taxon>
        <taxon>Euglenozoa</taxon>
        <taxon>Kinetoplastea</taxon>
        <taxon>Metakinetoplastina</taxon>
        <taxon>Trypanosomatida</taxon>
        <taxon>Trypanosomatidae</taxon>
        <taxon>Strigomonadinae</taxon>
        <taxon>Strigomonas</taxon>
    </lineage>
</organism>
<dbReference type="PROSITE" id="PS50011">
    <property type="entry name" value="PROTEIN_KINASE_DOM"/>
    <property type="match status" value="1"/>
</dbReference>
<dbReference type="GO" id="GO:0004674">
    <property type="term" value="F:protein serine/threonine kinase activity"/>
    <property type="evidence" value="ECO:0007669"/>
    <property type="project" value="UniProtKB-KW"/>
</dbReference>
<comment type="similarity">
    <text evidence="14">Belongs to the protein kinase superfamily.</text>
</comment>
<dbReference type="Gene3D" id="3.30.40.10">
    <property type="entry name" value="Zinc/RING finger domain, C3HC4 (zinc finger)"/>
    <property type="match status" value="1"/>
</dbReference>
<dbReference type="InterPro" id="IPR013083">
    <property type="entry name" value="Znf_RING/FYVE/PHD"/>
</dbReference>
<evidence type="ECO:0000313" key="18">
    <source>
        <dbReference type="Proteomes" id="UP000015354"/>
    </source>
</evidence>
<feature type="domain" description="Protein kinase" evidence="15">
    <location>
        <begin position="13"/>
        <end position="295"/>
    </location>
</feature>
<name>S9UJ54_9TRYP</name>
<evidence type="ECO:0000256" key="1">
    <source>
        <dbReference type="ARBA" id="ARBA00012513"/>
    </source>
</evidence>
<evidence type="ECO:0000256" key="10">
    <source>
        <dbReference type="ARBA" id="ARBA00047899"/>
    </source>
</evidence>
<comment type="catalytic activity">
    <reaction evidence="10">
        <text>L-threonyl-[protein] + ATP = O-phospho-L-threonyl-[protein] + ADP + H(+)</text>
        <dbReference type="Rhea" id="RHEA:46608"/>
        <dbReference type="Rhea" id="RHEA-COMP:11060"/>
        <dbReference type="Rhea" id="RHEA-COMP:11605"/>
        <dbReference type="ChEBI" id="CHEBI:15378"/>
        <dbReference type="ChEBI" id="CHEBI:30013"/>
        <dbReference type="ChEBI" id="CHEBI:30616"/>
        <dbReference type="ChEBI" id="CHEBI:61977"/>
        <dbReference type="ChEBI" id="CHEBI:456216"/>
        <dbReference type="EC" id="2.7.11.1"/>
    </reaction>
</comment>
<keyword evidence="9 13" id="KW-0067">ATP-binding</keyword>
<proteinExistence type="inferred from homology"/>
<evidence type="ECO:0000313" key="17">
    <source>
        <dbReference type="EMBL" id="EPY30857.1"/>
    </source>
</evidence>
<evidence type="ECO:0000256" key="13">
    <source>
        <dbReference type="PROSITE-ProRule" id="PRU10141"/>
    </source>
</evidence>
<keyword evidence="3" id="KW-0808">Transferase</keyword>
<dbReference type="InterPro" id="IPR011009">
    <property type="entry name" value="Kinase-like_dom_sf"/>
</dbReference>
<dbReference type="InterPro" id="IPR017441">
    <property type="entry name" value="Protein_kinase_ATP_BS"/>
</dbReference>
<dbReference type="AlphaFoldDB" id="S9UJ54"/>
<dbReference type="InterPro" id="IPR050236">
    <property type="entry name" value="Ser_Thr_kinase_AGC"/>
</dbReference>
<dbReference type="PROSITE" id="PS50178">
    <property type="entry name" value="ZF_FYVE"/>
    <property type="match status" value="1"/>
</dbReference>
<keyword evidence="6 12" id="KW-0863">Zinc-finger</keyword>
<dbReference type="OrthoDB" id="347657at2759"/>
<evidence type="ECO:0000256" key="11">
    <source>
        <dbReference type="ARBA" id="ARBA00048679"/>
    </source>
</evidence>
<keyword evidence="8" id="KW-0862">Zinc</keyword>
<dbReference type="GO" id="GO:0008270">
    <property type="term" value="F:zinc ion binding"/>
    <property type="evidence" value="ECO:0007669"/>
    <property type="project" value="UniProtKB-KW"/>
</dbReference>
<evidence type="ECO:0000256" key="3">
    <source>
        <dbReference type="ARBA" id="ARBA00022679"/>
    </source>
</evidence>
<sequence length="387" mass="43905">MTSNSTKMVASDFEFERQLGTGAFSKVVVGRYKPTGQRYAVKLISKRSILNAPTDEERARMADVARRESRMLLLCEHPNIVRFYQSMQTTEDLVYVTELCDGGELLDHIARLGKVPLEAARYATAELLSAVFYLHYGTKRAVGNTPAKASTLIHRDLKPENIMLSADKHVKLIDFGTAVITDSVHDKSEEKDNSQGRAQTFCGTTYYMSPELFQDNYTCCASDYWGCGCVLYHMLLGKRPFDAATQYLLIKSILEQEPEYPPDLDPDAKDLIQKLLVKSPEKRISMEDMKKHPFFAVVNFDTLSATRVEGLWVKETPWVDESSVIACQHCNKAFGMFTQKDYCRRCGLVLCEKCVSTKLSIPSYRVQEPQQICRQMCQSSLLETEEQ</sequence>
<dbReference type="FunFam" id="1.10.510.10:FF:000571">
    <property type="entry name" value="Maternal embryonic leucine zipper kinase"/>
    <property type="match status" value="1"/>
</dbReference>
<evidence type="ECO:0000256" key="7">
    <source>
        <dbReference type="ARBA" id="ARBA00022777"/>
    </source>
</evidence>
<dbReference type="SUPFAM" id="SSF56112">
    <property type="entry name" value="Protein kinase-like (PK-like)"/>
    <property type="match status" value="1"/>
</dbReference>
<dbReference type="Proteomes" id="UP000015354">
    <property type="component" value="Unassembled WGS sequence"/>
</dbReference>
<gene>
    <name evidence="17" type="ORF">STCU_03846</name>
</gene>
<evidence type="ECO:0000256" key="2">
    <source>
        <dbReference type="ARBA" id="ARBA00022527"/>
    </source>
</evidence>
<evidence type="ECO:0000259" key="15">
    <source>
        <dbReference type="PROSITE" id="PS50011"/>
    </source>
</evidence>
<comment type="caution">
    <text evidence="17">The sequence shown here is derived from an EMBL/GenBank/DDBJ whole genome shotgun (WGS) entry which is preliminary data.</text>
</comment>
<dbReference type="GO" id="GO:0035556">
    <property type="term" value="P:intracellular signal transduction"/>
    <property type="evidence" value="ECO:0007669"/>
    <property type="project" value="TreeGrafter"/>
</dbReference>
<evidence type="ECO:0000256" key="5">
    <source>
        <dbReference type="ARBA" id="ARBA00022741"/>
    </source>
</evidence>
<dbReference type="PANTHER" id="PTHR24356:SF163">
    <property type="entry name" value="3-PHOSPHOINOSITIDE-DEPENDENT PROTEIN KINASE 1-RELATED"/>
    <property type="match status" value="1"/>
</dbReference>
<dbReference type="EC" id="2.7.11.1" evidence="1"/>
<dbReference type="InterPro" id="IPR000306">
    <property type="entry name" value="Znf_FYVE"/>
</dbReference>
<keyword evidence="5 13" id="KW-0547">Nucleotide-binding</keyword>
<feature type="binding site" evidence="13">
    <location>
        <position position="42"/>
    </location>
    <ligand>
        <name>ATP</name>
        <dbReference type="ChEBI" id="CHEBI:30616"/>
    </ligand>
</feature>
<dbReference type="PANTHER" id="PTHR24356">
    <property type="entry name" value="SERINE/THREONINE-PROTEIN KINASE"/>
    <property type="match status" value="1"/>
</dbReference>
<dbReference type="PROSITE" id="PS00108">
    <property type="entry name" value="PROTEIN_KINASE_ST"/>
    <property type="match status" value="1"/>
</dbReference>
<evidence type="ECO:0000256" key="6">
    <source>
        <dbReference type="ARBA" id="ARBA00022771"/>
    </source>
</evidence>
<dbReference type="Pfam" id="PF01363">
    <property type="entry name" value="FYVE"/>
    <property type="match status" value="1"/>
</dbReference>
<dbReference type="InterPro" id="IPR011011">
    <property type="entry name" value="Znf_FYVE_PHD"/>
</dbReference>
<evidence type="ECO:0000256" key="8">
    <source>
        <dbReference type="ARBA" id="ARBA00022833"/>
    </source>
</evidence>
<dbReference type="GO" id="GO:0005524">
    <property type="term" value="F:ATP binding"/>
    <property type="evidence" value="ECO:0007669"/>
    <property type="project" value="UniProtKB-UniRule"/>
</dbReference>
<dbReference type="Gene3D" id="3.30.200.20">
    <property type="entry name" value="Phosphorylase Kinase, domain 1"/>
    <property type="match status" value="1"/>
</dbReference>
<dbReference type="EMBL" id="ATMH01003846">
    <property type="protein sequence ID" value="EPY30857.1"/>
    <property type="molecule type" value="Genomic_DNA"/>
</dbReference>
<keyword evidence="4" id="KW-0479">Metal-binding</keyword>
<dbReference type="SMART" id="SM00064">
    <property type="entry name" value="FYVE"/>
    <property type="match status" value="1"/>
</dbReference>
<evidence type="ECO:0000256" key="4">
    <source>
        <dbReference type="ARBA" id="ARBA00022723"/>
    </source>
</evidence>
<evidence type="ECO:0000256" key="9">
    <source>
        <dbReference type="ARBA" id="ARBA00022840"/>
    </source>
</evidence>